<accession>A0A553PBU4</accession>
<name>A0A553PBU4_TIGCA</name>
<keyword evidence="3" id="KW-1185">Reference proteome</keyword>
<reference evidence="2 3" key="1">
    <citation type="journal article" date="2018" name="Nat. Ecol. Evol.">
        <title>Genomic signatures of mitonuclear coevolution across populations of Tigriopus californicus.</title>
        <authorList>
            <person name="Barreto F.S."/>
            <person name="Watson E.T."/>
            <person name="Lima T.G."/>
            <person name="Willett C.S."/>
            <person name="Edmands S."/>
            <person name="Li W."/>
            <person name="Burton R.S."/>
        </authorList>
    </citation>
    <scope>NUCLEOTIDE SEQUENCE [LARGE SCALE GENOMIC DNA]</scope>
    <source>
        <strain evidence="2 3">San Diego</strain>
    </source>
</reference>
<dbReference type="AlphaFoldDB" id="A0A553PBU4"/>
<evidence type="ECO:0000313" key="2">
    <source>
        <dbReference type="EMBL" id="TRY75119.1"/>
    </source>
</evidence>
<feature type="region of interest" description="Disordered" evidence="1">
    <location>
        <begin position="1"/>
        <end position="32"/>
    </location>
</feature>
<organism evidence="2 3">
    <name type="scientific">Tigriopus californicus</name>
    <name type="common">Marine copepod</name>
    <dbReference type="NCBI Taxonomy" id="6832"/>
    <lineage>
        <taxon>Eukaryota</taxon>
        <taxon>Metazoa</taxon>
        <taxon>Ecdysozoa</taxon>
        <taxon>Arthropoda</taxon>
        <taxon>Crustacea</taxon>
        <taxon>Multicrustacea</taxon>
        <taxon>Hexanauplia</taxon>
        <taxon>Copepoda</taxon>
        <taxon>Harpacticoida</taxon>
        <taxon>Harpacticidae</taxon>
        <taxon>Tigriopus</taxon>
    </lineage>
</organism>
<proteinExistence type="predicted"/>
<protein>
    <submittedName>
        <fullName evidence="2">Uncharacterized protein</fullName>
    </submittedName>
</protein>
<evidence type="ECO:0000313" key="3">
    <source>
        <dbReference type="Proteomes" id="UP000318571"/>
    </source>
</evidence>
<gene>
    <name evidence="2" type="ORF">TCAL_16858</name>
</gene>
<comment type="caution">
    <text evidence="2">The sequence shown here is derived from an EMBL/GenBank/DDBJ whole genome shotgun (WGS) entry which is preliminary data.</text>
</comment>
<dbReference type="EMBL" id="VCGU01000005">
    <property type="protein sequence ID" value="TRY75119.1"/>
    <property type="molecule type" value="Genomic_DNA"/>
</dbReference>
<dbReference type="Proteomes" id="UP000318571">
    <property type="component" value="Chromosome 2"/>
</dbReference>
<sequence>MDSVSSKTAMGRSDTAGAVCPRPAPITSKNCRDRSSQSLTCCKYHSGRTKLLVFLAPEKWYWKRRVKGCKRGHGRARERPHPSVPSVGQRPQTLKLTTQHRPVDAELADGRGLAQNAIRILTVRQHPGQLILDLRHEALAQGVDILSDEIAEMSAS</sequence>
<evidence type="ECO:0000256" key="1">
    <source>
        <dbReference type="SAM" id="MobiDB-lite"/>
    </source>
</evidence>
<feature type="region of interest" description="Disordered" evidence="1">
    <location>
        <begin position="71"/>
        <end position="91"/>
    </location>
</feature>